<dbReference type="GO" id="GO:0009055">
    <property type="term" value="F:electron transfer activity"/>
    <property type="evidence" value="ECO:0007669"/>
    <property type="project" value="InterPro"/>
</dbReference>
<organism evidence="2 3">
    <name type="scientific">Kosmotoga olearia (strain ATCC BAA-1733 / DSM 21960 / TBF 19.5.1)</name>
    <dbReference type="NCBI Taxonomy" id="521045"/>
    <lineage>
        <taxon>Bacteria</taxon>
        <taxon>Thermotogati</taxon>
        <taxon>Thermotogota</taxon>
        <taxon>Thermotogae</taxon>
        <taxon>Kosmotogales</taxon>
        <taxon>Kosmotogaceae</taxon>
        <taxon>Kosmotoga</taxon>
    </lineage>
</organism>
<dbReference type="Proteomes" id="UP000002382">
    <property type="component" value="Chromosome"/>
</dbReference>
<dbReference type="InterPro" id="IPR012255">
    <property type="entry name" value="ETF_b"/>
</dbReference>
<evidence type="ECO:0000259" key="1">
    <source>
        <dbReference type="SMART" id="SM00893"/>
    </source>
</evidence>
<dbReference type="InterPro" id="IPR033948">
    <property type="entry name" value="ETF_beta_N"/>
</dbReference>
<dbReference type="SUPFAM" id="SSF52402">
    <property type="entry name" value="Adenine nucleotide alpha hydrolases-like"/>
    <property type="match status" value="1"/>
</dbReference>
<dbReference type="KEGG" id="kol:Kole_1998"/>
<gene>
    <name evidence="2" type="ordered locus">Kole_1998</name>
</gene>
<dbReference type="InterPro" id="IPR014730">
    <property type="entry name" value="ETF_a/b_N"/>
</dbReference>
<accession>C5CH75</accession>
<dbReference type="STRING" id="521045.Kole_1998"/>
<sequence>MNIAVLIKQVPDTDEVKLDPETGTMIREGLENIINPLDLHALEAALRIKETNGAKVTVVTMGPPVAEEALREAIAMGADTAVLVSDRRFAGADTYATARTLVATLWKLGNFDLILAGEKSIDGETGQVGPEVGALMGIPVLSYVSDICDVSESGIVAEREVEEGKEKWKVSFPCLLTVTKDVNEPRLPTLSGKKKAKKAKIEVLNCDMTGIDPAMVGLKGSPTRVVKISTPKISRTVEMYEGKNLNKGIDKVIELLKPFLEVEK</sequence>
<dbReference type="AlphaFoldDB" id="C5CH75"/>
<dbReference type="eggNOG" id="COG2086">
    <property type="taxonomic scope" value="Bacteria"/>
</dbReference>
<dbReference type="RefSeq" id="WP_015869321.1">
    <property type="nucleotide sequence ID" value="NC_012785.1"/>
</dbReference>
<dbReference type="CDD" id="cd01714">
    <property type="entry name" value="ETF_beta"/>
    <property type="match status" value="1"/>
</dbReference>
<dbReference type="HOGENOM" id="CLU_060196_2_1_0"/>
<dbReference type="InterPro" id="IPR014729">
    <property type="entry name" value="Rossmann-like_a/b/a_fold"/>
</dbReference>
<evidence type="ECO:0000313" key="2">
    <source>
        <dbReference type="EMBL" id="ACR80678.1"/>
    </source>
</evidence>
<name>C5CH75_KOSOT</name>
<keyword evidence="3" id="KW-1185">Reference proteome</keyword>
<protein>
    <submittedName>
        <fullName evidence="2">Electron transfer flavoprotein alpha/beta-subunit</fullName>
    </submittedName>
</protein>
<dbReference type="Pfam" id="PF01012">
    <property type="entry name" value="ETF"/>
    <property type="match status" value="1"/>
</dbReference>
<dbReference type="PIRSF" id="PIRSF000090">
    <property type="entry name" value="Beta-ETF"/>
    <property type="match status" value="1"/>
</dbReference>
<evidence type="ECO:0000313" key="3">
    <source>
        <dbReference type="Proteomes" id="UP000002382"/>
    </source>
</evidence>
<proteinExistence type="predicted"/>
<dbReference type="Gene3D" id="3.40.50.620">
    <property type="entry name" value="HUPs"/>
    <property type="match status" value="1"/>
</dbReference>
<dbReference type="EMBL" id="CP001634">
    <property type="protein sequence ID" value="ACR80678.1"/>
    <property type="molecule type" value="Genomic_DNA"/>
</dbReference>
<feature type="domain" description="Electron transfer flavoprotein alpha/beta-subunit N-terminal" evidence="1">
    <location>
        <begin position="22"/>
        <end position="213"/>
    </location>
</feature>
<dbReference type="OrthoDB" id="9804960at2"/>
<reference evidence="2 3" key="2">
    <citation type="journal article" date="2011" name="J. Bacteriol.">
        <title>Genome Sequence of Kosmotoga olearia Strain TBF 19.5.1, a Thermophilic Bacterium with a Wide Growth Temperature Range, Isolated from the Troll B Oil Platform in the North Sea.</title>
        <authorList>
            <person name="Swithers K.S."/>
            <person name="Dipippo J.L."/>
            <person name="Bruce D.C."/>
            <person name="Detter C."/>
            <person name="Tapia R."/>
            <person name="Han S."/>
            <person name="Goodwin L.A."/>
            <person name="Han J."/>
            <person name="Woyke T."/>
            <person name="Pitluck S."/>
            <person name="Pennacchio L."/>
            <person name="Nolan M."/>
            <person name="Mikhailova N."/>
            <person name="Land M.L."/>
            <person name="Nesbo C.L."/>
            <person name="Gogarten J.P."/>
            <person name="Noll K.M."/>
        </authorList>
    </citation>
    <scope>NUCLEOTIDE SEQUENCE [LARGE SCALE GENOMIC DNA]</scope>
    <source>
        <strain evidence="3">ATCC BAA-1733 / DSM 21960 / TBF 19.5.1</strain>
    </source>
</reference>
<dbReference type="SMART" id="SM00893">
    <property type="entry name" value="ETF"/>
    <property type="match status" value="1"/>
</dbReference>
<dbReference type="PANTHER" id="PTHR21294:SF17">
    <property type="entry name" value="PROTEIN FIXA"/>
    <property type="match status" value="1"/>
</dbReference>
<reference evidence="2 3" key="1">
    <citation type="submission" date="2009-06" db="EMBL/GenBank/DDBJ databases">
        <title>Complete sequence of Thermotogales bacterium TBF 19.5.1.</title>
        <authorList>
            <consortium name="US DOE Joint Genome Institute"/>
            <person name="Lucas S."/>
            <person name="Copeland A."/>
            <person name="Lapidus A."/>
            <person name="Glavina del Rio T."/>
            <person name="Tice H."/>
            <person name="Bruce D."/>
            <person name="Goodwin L."/>
            <person name="Pitluck S."/>
            <person name="Chertkov O."/>
            <person name="Brettin T."/>
            <person name="Detter J.C."/>
            <person name="Han C."/>
            <person name="Schmutz J."/>
            <person name="Larimer F."/>
            <person name="Land M."/>
            <person name="Hauser L."/>
            <person name="Kyrpides N."/>
            <person name="Ovchinnikova G."/>
            <person name="Noll K."/>
        </authorList>
    </citation>
    <scope>NUCLEOTIDE SEQUENCE [LARGE SCALE GENOMIC DNA]</scope>
    <source>
        <strain evidence="3">ATCC BAA-1733 / DSM 21960 / TBF 19.5.1</strain>
    </source>
</reference>
<dbReference type="PANTHER" id="PTHR21294">
    <property type="entry name" value="ELECTRON TRANSFER FLAVOPROTEIN BETA-SUBUNIT"/>
    <property type="match status" value="1"/>
</dbReference>